<evidence type="ECO:0000256" key="15">
    <source>
        <dbReference type="ARBA" id="ARBA00023125"/>
    </source>
</evidence>
<evidence type="ECO:0000256" key="22">
    <source>
        <dbReference type="ARBA" id="ARBA00023242"/>
    </source>
</evidence>
<feature type="domain" description="BZIP" evidence="27">
    <location>
        <begin position="640"/>
        <end position="703"/>
    </location>
</feature>
<evidence type="ECO:0000259" key="27">
    <source>
        <dbReference type="PROSITE" id="PS50217"/>
    </source>
</evidence>
<evidence type="ECO:0000256" key="19">
    <source>
        <dbReference type="ARBA" id="ARBA00023166"/>
    </source>
</evidence>
<comment type="subcellular location">
    <subcellularLocation>
        <location evidence="3">Endoplasmic reticulum membrane</location>
        <topology evidence="3">Single-pass type II membrane protein</topology>
    </subcellularLocation>
    <subcellularLocation>
        <location evidence="2">Endoplasmic reticulum membrane</location>
        <topology evidence="2">Single-pass type III membrane protein</topology>
    </subcellularLocation>
    <subcellularLocation>
        <location evidence="1">Nucleus</location>
    </subcellularLocation>
</comment>
<evidence type="ECO:0000256" key="14">
    <source>
        <dbReference type="ARBA" id="ARBA00023121"/>
    </source>
</evidence>
<evidence type="ECO:0000256" key="9">
    <source>
        <dbReference type="ARBA" id="ARBA00022824"/>
    </source>
</evidence>
<dbReference type="GO" id="GO:0008289">
    <property type="term" value="F:lipid binding"/>
    <property type="evidence" value="ECO:0007669"/>
    <property type="project" value="UniProtKB-KW"/>
</dbReference>
<protein>
    <recommendedName>
        <fullName evidence="5">Endoplasmic reticulum membrane sensor NFE2L1</fullName>
    </recommendedName>
    <alternativeName>
        <fullName evidence="24">Nuclear factor erythroid 2-related factor 1</fullName>
    </alternativeName>
    <alternativeName>
        <fullName evidence="23">Nuclear factor, erythroid derived 2, like 1</fullName>
    </alternativeName>
</protein>
<dbReference type="GO" id="GO:0000981">
    <property type="term" value="F:DNA-binding transcription factor activity, RNA polymerase II-specific"/>
    <property type="evidence" value="ECO:0007669"/>
    <property type="project" value="TreeGrafter"/>
</dbReference>
<evidence type="ECO:0000256" key="18">
    <source>
        <dbReference type="ARBA" id="ARBA00023163"/>
    </source>
</evidence>
<keyword evidence="18" id="KW-0804">Transcription</keyword>
<keyword evidence="12" id="KW-0805">Transcription regulation</keyword>
<feature type="region of interest" description="Disordered" evidence="26">
    <location>
        <begin position="420"/>
        <end position="507"/>
    </location>
</feature>
<reference evidence="28" key="1">
    <citation type="submission" date="2025-08" db="UniProtKB">
        <authorList>
            <consortium name="Ensembl"/>
        </authorList>
    </citation>
    <scope>IDENTIFICATION</scope>
</reference>
<evidence type="ECO:0000256" key="23">
    <source>
        <dbReference type="ARBA" id="ARBA00030985"/>
    </source>
</evidence>
<evidence type="ECO:0000256" key="5">
    <source>
        <dbReference type="ARBA" id="ARBA00020485"/>
    </source>
</evidence>
<keyword evidence="10" id="KW-0735">Signal-anchor</keyword>
<evidence type="ECO:0000256" key="8">
    <source>
        <dbReference type="ARBA" id="ARBA00022692"/>
    </source>
</evidence>
<proteinExistence type="inferred from homology"/>
<evidence type="ECO:0000256" key="21">
    <source>
        <dbReference type="ARBA" id="ARBA00023221"/>
    </source>
</evidence>
<keyword evidence="8" id="KW-0812">Transmembrane</keyword>
<dbReference type="InterPro" id="IPR004827">
    <property type="entry name" value="bZIP"/>
</dbReference>
<dbReference type="InterPro" id="IPR046347">
    <property type="entry name" value="bZIP_sf"/>
</dbReference>
<accession>A0A3Q3BDF9</accession>
<dbReference type="OrthoDB" id="7458135at2759"/>
<keyword evidence="16" id="KW-0472">Membrane</keyword>
<dbReference type="GO" id="GO:0005634">
    <property type="term" value="C:nucleus"/>
    <property type="evidence" value="ECO:0007669"/>
    <property type="project" value="UniProtKB-SubCell"/>
</dbReference>
<keyword evidence="25" id="KW-0175">Coiled coil</keyword>
<dbReference type="PANTHER" id="PTHR24411">
    <property type="entry name" value="NUCLEAR FACTOR ERYTHROID 2-RELATED FACTOR"/>
    <property type="match status" value="1"/>
</dbReference>
<evidence type="ECO:0000256" key="13">
    <source>
        <dbReference type="ARBA" id="ARBA00023098"/>
    </source>
</evidence>
<keyword evidence="21" id="KW-0753">Steroid metabolism</keyword>
<evidence type="ECO:0000256" key="4">
    <source>
        <dbReference type="ARBA" id="ARBA00008157"/>
    </source>
</evidence>
<evidence type="ECO:0000256" key="1">
    <source>
        <dbReference type="ARBA" id="ARBA00004123"/>
    </source>
</evidence>
<evidence type="ECO:0000313" key="28">
    <source>
        <dbReference type="Ensembl" id="ENSKMAP00000027351.1"/>
    </source>
</evidence>
<keyword evidence="19" id="KW-1207">Sterol metabolism</keyword>
<keyword evidence="20" id="KW-0325">Glycoprotein</keyword>
<dbReference type="SMART" id="SM00338">
    <property type="entry name" value="BRLZ"/>
    <property type="match status" value="1"/>
</dbReference>
<evidence type="ECO:0000256" key="25">
    <source>
        <dbReference type="SAM" id="Coils"/>
    </source>
</evidence>
<keyword evidence="13" id="KW-0443">Lipid metabolism</keyword>
<keyword evidence="17" id="KW-0010">Activator</keyword>
<feature type="compositionally biased region" description="Basic and acidic residues" evidence="26">
    <location>
        <begin position="427"/>
        <end position="441"/>
    </location>
</feature>
<dbReference type="InterPro" id="IPR004826">
    <property type="entry name" value="bZIP_Maf"/>
</dbReference>
<name>A0A3Q3BDF9_KRYMA</name>
<dbReference type="GO" id="GO:0008203">
    <property type="term" value="P:cholesterol metabolic process"/>
    <property type="evidence" value="ECO:0007669"/>
    <property type="project" value="UniProtKB-KW"/>
</dbReference>
<dbReference type="InterPro" id="IPR008917">
    <property type="entry name" value="TF_DNA-bd_sf"/>
</dbReference>
<evidence type="ECO:0000256" key="16">
    <source>
        <dbReference type="ARBA" id="ARBA00023136"/>
    </source>
</evidence>
<keyword evidence="7" id="KW-0153">Cholesterol metabolism</keyword>
<evidence type="ECO:0000256" key="17">
    <source>
        <dbReference type="ARBA" id="ARBA00023159"/>
    </source>
</evidence>
<feature type="region of interest" description="Disordered" evidence="26">
    <location>
        <begin position="236"/>
        <end position="275"/>
    </location>
</feature>
<evidence type="ECO:0000256" key="2">
    <source>
        <dbReference type="ARBA" id="ARBA00004643"/>
    </source>
</evidence>
<dbReference type="Gene3D" id="1.10.880.10">
    <property type="entry name" value="Transcription factor, Skn-1-like, DNA-binding domain"/>
    <property type="match status" value="1"/>
</dbReference>
<dbReference type="STRING" id="37003.ENSKMAP00000027351"/>
<feature type="compositionally biased region" description="Acidic residues" evidence="26">
    <location>
        <begin position="491"/>
        <end position="507"/>
    </location>
</feature>
<keyword evidence="15" id="KW-0238">DNA-binding</keyword>
<dbReference type="InterPro" id="IPR047167">
    <property type="entry name" value="NFE2-like"/>
</dbReference>
<dbReference type="KEGG" id="kmr:108246726"/>
<keyword evidence="6" id="KW-0678">Repressor</keyword>
<keyword evidence="22" id="KW-0539">Nucleus</keyword>
<keyword evidence="14" id="KW-0446">Lipid-binding</keyword>
<dbReference type="CDD" id="cd14720">
    <property type="entry name" value="bZIP_NFE2-like"/>
    <property type="match status" value="1"/>
</dbReference>
<dbReference type="AlphaFoldDB" id="A0A3Q3BDF9"/>
<evidence type="ECO:0000256" key="10">
    <source>
        <dbReference type="ARBA" id="ARBA00022968"/>
    </source>
</evidence>
<feature type="compositionally biased region" description="Polar residues" evidence="26">
    <location>
        <begin position="457"/>
        <end position="466"/>
    </location>
</feature>
<dbReference type="GO" id="GO:0000978">
    <property type="term" value="F:RNA polymerase II cis-regulatory region sequence-specific DNA binding"/>
    <property type="evidence" value="ECO:0007669"/>
    <property type="project" value="InterPro"/>
</dbReference>
<dbReference type="SUPFAM" id="SSF47454">
    <property type="entry name" value="A DNA-binding domain in eukaryotic transcription factors"/>
    <property type="match status" value="1"/>
</dbReference>
<organism evidence="28 29">
    <name type="scientific">Kryptolebias marmoratus</name>
    <name type="common">Mangrove killifish</name>
    <name type="synonym">Rivulus marmoratus</name>
    <dbReference type="NCBI Taxonomy" id="37003"/>
    <lineage>
        <taxon>Eukaryota</taxon>
        <taxon>Metazoa</taxon>
        <taxon>Chordata</taxon>
        <taxon>Craniata</taxon>
        <taxon>Vertebrata</taxon>
        <taxon>Euteleostomi</taxon>
        <taxon>Actinopterygii</taxon>
        <taxon>Neopterygii</taxon>
        <taxon>Teleostei</taxon>
        <taxon>Neoteleostei</taxon>
        <taxon>Acanthomorphata</taxon>
        <taxon>Ovalentaria</taxon>
        <taxon>Atherinomorphae</taxon>
        <taxon>Cyprinodontiformes</taxon>
        <taxon>Rivulidae</taxon>
        <taxon>Kryptolebias</taxon>
    </lineage>
</organism>
<dbReference type="CTD" id="405781"/>
<evidence type="ECO:0000256" key="20">
    <source>
        <dbReference type="ARBA" id="ARBA00023180"/>
    </source>
</evidence>
<dbReference type="Proteomes" id="UP000264800">
    <property type="component" value="Unplaced"/>
</dbReference>
<sequence>MLYVKKDFTEGLIQIAILLSLCGLRVDLGMEPYLPHSWHDMILGPTSALTQNQFHNLRNRLEEGHSLHPKSVDLEQFFTSRRLLGWARSLDRLQVPPVELETWVVQQELELPPGGFPARPSLPETEDIEADRIVPPVENQAEDEELSDDGRSGALLCQTSHTEPLQPPVLVPENPCSDLELQWQDLLDILQPENPNVEMMTSFNPTLDIGTSGAFQDVESDPLPQLSKSLDCVVPQAHQPDPHLQHGLLDTPNPSELPPDLLPLTPSTELDDHSPTLNRRATLRNSAPYSLNYTDLLADNDLEDFVMGANNFTSFSMNLFTQEDGMESENLSDFGVNFQSCDLPAPNIQQKNNLTQDLLASPSCAFLLPEEDEDGLPSPLTDLLEDLNILEGMRLLDIALEEGLGPDMAARLGEEAYTDGETFQQETGRDQRPPSQKKDGQDEMDSDSGLSVDFSHSPASSYVSEGSTPYSSTSTPSTPSPSWVSAVESPFSEDEDREDEDDILGSDMELEVTVKQEKLEEEEMGAVGGDVKQVFPANYMDHKLLHSFNWLEHIGHDHTYNQPLLSTSRRKMAPKQRRSLRHHKAKPYHNISDTENWNRDERRAQALKIPFSNELIIHLPVEDFNDLLSSYQLTDEQLTLVRDIRRRGKNKIAAQNCRKRKHDVLLSLESEVSDLRHHFSQLLREKRETLRHIQEMKQRLRALHKEIFSHLKDEDGRQLNATEHVLQFGPNDRVTVASVAADKNSKKQKDKK</sequence>
<dbReference type="Ensembl" id="ENSKMAT00000027693.1">
    <property type="protein sequence ID" value="ENSKMAP00000027351.1"/>
    <property type="gene ID" value="ENSKMAG00000020289.1"/>
</dbReference>
<dbReference type="GO" id="GO:0005789">
    <property type="term" value="C:endoplasmic reticulum membrane"/>
    <property type="evidence" value="ECO:0007669"/>
    <property type="project" value="UniProtKB-SubCell"/>
</dbReference>
<evidence type="ECO:0000256" key="24">
    <source>
        <dbReference type="ARBA" id="ARBA00031659"/>
    </source>
</evidence>
<evidence type="ECO:0000313" key="29">
    <source>
        <dbReference type="Proteomes" id="UP000264800"/>
    </source>
</evidence>
<feature type="coiled-coil region" evidence="25">
    <location>
        <begin position="679"/>
        <end position="706"/>
    </location>
</feature>
<evidence type="ECO:0000256" key="6">
    <source>
        <dbReference type="ARBA" id="ARBA00022491"/>
    </source>
</evidence>
<evidence type="ECO:0000256" key="3">
    <source>
        <dbReference type="ARBA" id="ARBA00004648"/>
    </source>
</evidence>
<feature type="compositionally biased region" description="Low complexity" evidence="26">
    <location>
        <begin position="467"/>
        <end position="482"/>
    </location>
</feature>
<dbReference type="SUPFAM" id="SSF57959">
    <property type="entry name" value="Leucine zipper domain"/>
    <property type="match status" value="1"/>
</dbReference>
<dbReference type="GeneTree" id="ENSGT00950000182892"/>
<keyword evidence="11" id="KW-1133">Transmembrane helix</keyword>
<evidence type="ECO:0000256" key="12">
    <source>
        <dbReference type="ARBA" id="ARBA00023015"/>
    </source>
</evidence>
<dbReference type="RefSeq" id="XP_017289902.1">
    <property type="nucleotide sequence ID" value="XM_017434413.3"/>
</dbReference>
<reference evidence="28" key="2">
    <citation type="submission" date="2025-09" db="UniProtKB">
        <authorList>
            <consortium name="Ensembl"/>
        </authorList>
    </citation>
    <scope>IDENTIFICATION</scope>
</reference>
<evidence type="ECO:0000256" key="11">
    <source>
        <dbReference type="ARBA" id="ARBA00022989"/>
    </source>
</evidence>
<dbReference type="OMA" id="DMMTSFD"/>
<evidence type="ECO:0000256" key="26">
    <source>
        <dbReference type="SAM" id="MobiDB-lite"/>
    </source>
</evidence>
<dbReference type="PROSITE" id="PS00036">
    <property type="entry name" value="BZIP_BASIC"/>
    <property type="match status" value="1"/>
</dbReference>
<evidence type="ECO:0000256" key="7">
    <source>
        <dbReference type="ARBA" id="ARBA00022548"/>
    </source>
</evidence>
<keyword evidence="29" id="KW-1185">Reference proteome</keyword>
<dbReference type="Pfam" id="PF03131">
    <property type="entry name" value="bZIP_Maf"/>
    <property type="match status" value="1"/>
</dbReference>
<keyword evidence="9" id="KW-0256">Endoplasmic reticulum</keyword>
<dbReference type="PROSITE" id="PS50217">
    <property type="entry name" value="BZIP"/>
    <property type="match status" value="1"/>
</dbReference>
<dbReference type="GeneID" id="108246726"/>
<dbReference type="PANTHER" id="PTHR24411:SF31">
    <property type="entry name" value="ENDOPLASMIC RETICULUM MEMBRANE SENSOR NFE2L1"/>
    <property type="match status" value="1"/>
</dbReference>
<comment type="similarity">
    <text evidence="4">Belongs to the bZIP family. CNC subfamily.</text>
</comment>
<dbReference type="FunFam" id="1.10.880.10:FF:000004">
    <property type="entry name" value="Nuclear factor, erythroid 2"/>
    <property type="match status" value="1"/>
</dbReference>